<feature type="non-terminal residue" evidence="1">
    <location>
        <position position="1"/>
    </location>
</feature>
<gene>
    <name evidence="1" type="ORF">S03H2_40482</name>
</gene>
<proteinExistence type="predicted"/>
<dbReference type="SUPFAM" id="SSF53756">
    <property type="entry name" value="UDP-Glycosyltransferase/glycogen phosphorylase"/>
    <property type="match status" value="1"/>
</dbReference>
<evidence type="ECO:0000313" key="1">
    <source>
        <dbReference type="EMBL" id="GAH57002.1"/>
    </source>
</evidence>
<sequence>LEVGSNTLIGKEYHKLLDYVGELLKKGNNWKDPYGDGKTAKKIVEIIQNNGGLMKCVE</sequence>
<dbReference type="Gene3D" id="3.40.50.2000">
    <property type="entry name" value="Glycogen Phosphorylase B"/>
    <property type="match status" value="2"/>
</dbReference>
<name>X1GIL5_9ZZZZ</name>
<dbReference type="EMBL" id="BARU01025103">
    <property type="protein sequence ID" value="GAH57002.1"/>
    <property type="molecule type" value="Genomic_DNA"/>
</dbReference>
<accession>X1GIL5</accession>
<dbReference type="AlphaFoldDB" id="X1GIL5"/>
<comment type="caution">
    <text evidence="1">The sequence shown here is derived from an EMBL/GenBank/DDBJ whole genome shotgun (WGS) entry which is preliminary data.</text>
</comment>
<reference evidence="1" key="1">
    <citation type="journal article" date="2014" name="Front. Microbiol.">
        <title>High frequency of phylogenetically diverse reductive dehalogenase-homologous genes in deep subseafloor sedimentary metagenomes.</title>
        <authorList>
            <person name="Kawai M."/>
            <person name="Futagami T."/>
            <person name="Toyoda A."/>
            <person name="Takaki Y."/>
            <person name="Nishi S."/>
            <person name="Hori S."/>
            <person name="Arai W."/>
            <person name="Tsubouchi T."/>
            <person name="Morono Y."/>
            <person name="Uchiyama I."/>
            <person name="Ito T."/>
            <person name="Fujiyama A."/>
            <person name="Inagaki F."/>
            <person name="Takami H."/>
        </authorList>
    </citation>
    <scope>NUCLEOTIDE SEQUENCE</scope>
    <source>
        <strain evidence="1">Expedition CK06-06</strain>
    </source>
</reference>
<protein>
    <recommendedName>
        <fullName evidence="2">UDP-N-acetylglucosamine 2-epimerase domain-containing protein</fullName>
    </recommendedName>
</protein>
<evidence type="ECO:0008006" key="2">
    <source>
        <dbReference type="Google" id="ProtNLM"/>
    </source>
</evidence>
<organism evidence="1">
    <name type="scientific">marine sediment metagenome</name>
    <dbReference type="NCBI Taxonomy" id="412755"/>
    <lineage>
        <taxon>unclassified sequences</taxon>
        <taxon>metagenomes</taxon>
        <taxon>ecological metagenomes</taxon>
    </lineage>
</organism>